<protein>
    <submittedName>
        <fullName evidence="3">Lectin subunit alpha</fullName>
    </submittedName>
</protein>
<dbReference type="Gene3D" id="3.10.100.10">
    <property type="entry name" value="Mannose-Binding Protein A, subunit A"/>
    <property type="match status" value="1"/>
</dbReference>
<dbReference type="OrthoDB" id="6340082at2759"/>
<name>A0A0A1WZA0_ZEUCU</name>
<dbReference type="EMBL" id="GBXI01010559">
    <property type="protein sequence ID" value="JAD03733.1"/>
    <property type="molecule type" value="Transcribed_RNA"/>
</dbReference>
<gene>
    <name evidence="3" type="primary">LECA_4</name>
    <name evidence="3" type="ORF">g.37528</name>
</gene>
<organism evidence="3">
    <name type="scientific">Zeugodacus cucurbitae</name>
    <name type="common">Melon fruit fly</name>
    <name type="synonym">Bactrocera cucurbitae</name>
    <dbReference type="NCBI Taxonomy" id="28588"/>
    <lineage>
        <taxon>Eukaryota</taxon>
        <taxon>Metazoa</taxon>
        <taxon>Ecdysozoa</taxon>
        <taxon>Arthropoda</taxon>
        <taxon>Hexapoda</taxon>
        <taxon>Insecta</taxon>
        <taxon>Pterygota</taxon>
        <taxon>Neoptera</taxon>
        <taxon>Endopterygota</taxon>
        <taxon>Diptera</taxon>
        <taxon>Brachycera</taxon>
        <taxon>Muscomorpha</taxon>
        <taxon>Tephritoidea</taxon>
        <taxon>Tephritidae</taxon>
        <taxon>Zeugodacus</taxon>
        <taxon>Zeugodacus</taxon>
    </lineage>
</organism>
<accession>A0A0A1WZA0</accession>
<feature type="domain" description="C-type lectin" evidence="2">
    <location>
        <begin position="36"/>
        <end position="157"/>
    </location>
</feature>
<dbReference type="PANTHER" id="PTHR22803">
    <property type="entry name" value="MANNOSE, PHOSPHOLIPASE, LECTIN RECEPTOR RELATED"/>
    <property type="match status" value="1"/>
</dbReference>
<evidence type="ECO:0000313" key="3">
    <source>
        <dbReference type="EMBL" id="JAD03733.1"/>
    </source>
</evidence>
<dbReference type="InterPro" id="IPR001304">
    <property type="entry name" value="C-type_lectin-like"/>
</dbReference>
<reference evidence="3" key="1">
    <citation type="submission" date="2014-11" db="EMBL/GenBank/DDBJ databases">
        <authorList>
            <person name="Geib S."/>
        </authorList>
    </citation>
    <scope>NUCLEOTIDE SEQUENCE</scope>
</reference>
<keyword evidence="1" id="KW-0732">Signal</keyword>
<feature type="chain" id="PRO_5001983061" evidence="1">
    <location>
        <begin position="20"/>
        <end position="195"/>
    </location>
</feature>
<dbReference type="InterPro" id="IPR016186">
    <property type="entry name" value="C-type_lectin-like/link_sf"/>
</dbReference>
<feature type="signal peptide" evidence="1">
    <location>
        <begin position="1"/>
        <end position="19"/>
    </location>
</feature>
<sequence>MQTKYLFLLLCLTGGLSHAANDGLAIAGDANLFKRIGGKYYIVFTGVQMNWFAAVNLCQTYDSDLATINSETEMNDLNFYLTKNGHVGKYFWISGNDLADEGKFVSLTTGRAMIYSKFLPGQPDNYRDEDCLHLQAFNNVFYMNDQLCSDNGYPICEMRSAKMNTQDTCENIPTNCAVKTLVKAYLKAENTFTCK</sequence>
<dbReference type="AlphaFoldDB" id="A0A0A1WZA0"/>
<dbReference type="CDD" id="cd00037">
    <property type="entry name" value="CLECT"/>
    <property type="match status" value="1"/>
</dbReference>
<evidence type="ECO:0000256" key="1">
    <source>
        <dbReference type="SAM" id="SignalP"/>
    </source>
</evidence>
<dbReference type="SUPFAM" id="SSF56436">
    <property type="entry name" value="C-type lectin-like"/>
    <property type="match status" value="1"/>
</dbReference>
<dbReference type="InterPro" id="IPR050111">
    <property type="entry name" value="C-type_lectin/snaclec_domain"/>
</dbReference>
<dbReference type="InterPro" id="IPR016187">
    <property type="entry name" value="CTDL_fold"/>
</dbReference>
<proteinExistence type="predicted"/>
<dbReference type="PROSITE" id="PS50041">
    <property type="entry name" value="C_TYPE_LECTIN_2"/>
    <property type="match status" value="1"/>
</dbReference>
<dbReference type="SMART" id="SM00034">
    <property type="entry name" value="CLECT"/>
    <property type="match status" value="1"/>
</dbReference>
<reference evidence="3" key="2">
    <citation type="journal article" date="2015" name="Gigascience">
        <title>Reconstructing a comprehensive transcriptome assembly of a white-pupal translocated strain of the pest fruit fly Bactrocera cucurbitae.</title>
        <authorList>
            <person name="Sim S.B."/>
            <person name="Calla B."/>
            <person name="Hall B."/>
            <person name="DeRego T."/>
            <person name="Geib S.M."/>
        </authorList>
    </citation>
    <scope>NUCLEOTIDE SEQUENCE</scope>
</reference>
<evidence type="ECO:0000259" key="2">
    <source>
        <dbReference type="PROSITE" id="PS50041"/>
    </source>
</evidence>
<dbReference type="Pfam" id="PF00059">
    <property type="entry name" value="Lectin_C"/>
    <property type="match status" value="1"/>
</dbReference>